<dbReference type="Proteomes" id="UP000192223">
    <property type="component" value="Unplaced"/>
</dbReference>
<feature type="compositionally biased region" description="Polar residues" evidence="1">
    <location>
        <begin position="83"/>
        <end position="96"/>
    </location>
</feature>
<evidence type="ECO:0000313" key="2">
    <source>
        <dbReference type="Proteomes" id="UP000192223"/>
    </source>
</evidence>
<feature type="region of interest" description="Disordered" evidence="1">
    <location>
        <begin position="75"/>
        <end position="161"/>
    </location>
</feature>
<keyword evidence="2" id="KW-1185">Reference proteome</keyword>
<dbReference type="GeneID" id="108744369"/>
<accession>A0A1W4XSZ8</accession>
<dbReference type="AlphaFoldDB" id="A0A1W4XSZ8"/>
<dbReference type="OrthoDB" id="8195288at2759"/>
<proteinExistence type="predicted"/>
<organism evidence="2 3">
    <name type="scientific">Agrilus planipennis</name>
    <name type="common">Emerald ash borer</name>
    <name type="synonym">Agrilus marcopoli</name>
    <dbReference type="NCBI Taxonomy" id="224129"/>
    <lineage>
        <taxon>Eukaryota</taxon>
        <taxon>Metazoa</taxon>
        <taxon>Ecdysozoa</taxon>
        <taxon>Arthropoda</taxon>
        <taxon>Hexapoda</taxon>
        <taxon>Insecta</taxon>
        <taxon>Pterygota</taxon>
        <taxon>Neoptera</taxon>
        <taxon>Endopterygota</taxon>
        <taxon>Coleoptera</taxon>
        <taxon>Polyphaga</taxon>
        <taxon>Elateriformia</taxon>
        <taxon>Buprestoidea</taxon>
        <taxon>Buprestidae</taxon>
        <taxon>Agrilinae</taxon>
        <taxon>Agrilus</taxon>
    </lineage>
</organism>
<reference evidence="3" key="1">
    <citation type="submission" date="2025-08" db="UniProtKB">
        <authorList>
            <consortium name="RefSeq"/>
        </authorList>
    </citation>
    <scope>IDENTIFICATION</scope>
    <source>
        <tissue evidence="3">Entire body</tissue>
    </source>
</reference>
<evidence type="ECO:0000313" key="3">
    <source>
        <dbReference type="RefSeq" id="XP_018335593.1"/>
    </source>
</evidence>
<dbReference type="RefSeq" id="XP_018335593.1">
    <property type="nucleotide sequence ID" value="XM_018480091.1"/>
</dbReference>
<dbReference type="InParanoid" id="A0A1W4XSZ8"/>
<name>A0A1W4XSZ8_AGRPL</name>
<sequence>MAAGTLLLRQPTTSPLTSLVQLALTKKPPFLRYELHCELDQLKLLLLPKGVPSPEYARQPREKQLPMRTALLDKNIHLPKRPSQVSAYNNSKNPSINVDEGFESDIDSVSLLSSEDGNPAGDTNVRSHETDSANGSAGSDSDDTDVPSPSNIDPEKLDADVNRVEPEKELKRFEVFDLVDCMCYTDVSVADLLIFVIKQEVLVFKFESSKCLETFYKSFSTLKAICSQKAYGKSLGGATKFNLLQRTDENGVTHIQVTREVNVAQNTTNEPCREANSTETTPKEISPEVDRTKKVSTVFHKRSLSTENILDQNITQTEVRSVPERNLISARTILRKVWNSAEDLLDGPQRPERRKKTKSKAPEPPMASSKDDIYKGQYVRVCVPSANNNNNSMLKNPLVLAKTKIDSPKSTKSMPLHKEKHPSAYFPKSATTTTMTSRPYQQFRYANFFTGSELSQNKSNWTNSVPRFFKKSRSRSETRNLTPMAYRYVDTTRNVIDKELEGGPQTADISKSVSNRLFGMSSKLRDFSSVPYNMNTIERSSEYSREPGELRNFLYRSSPDFYTRYPDEPDRPNRSTLADLTLRLGHGAGSLKSVIKKNDKKKKSSEKKVTFSAYTTVQVV</sequence>
<protein>
    <submittedName>
        <fullName evidence="3">Uncharacterized protein LOC108744369</fullName>
    </submittedName>
</protein>
<gene>
    <name evidence="3" type="primary">LOC108744369</name>
</gene>
<feature type="region of interest" description="Disordered" evidence="1">
    <location>
        <begin position="344"/>
        <end position="370"/>
    </location>
</feature>
<dbReference type="KEGG" id="apln:108744369"/>
<evidence type="ECO:0000256" key="1">
    <source>
        <dbReference type="SAM" id="MobiDB-lite"/>
    </source>
</evidence>
<feature type="region of interest" description="Disordered" evidence="1">
    <location>
        <begin position="407"/>
        <end position="432"/>
    </location>
</feature>